<reference evidence="1 2" key="1">
    <citation type="submission" date="2019-07" db="EMBL/GenBank/DDBJ databases">
        <title>Genomes of Cafeteria roenbergensis.</title>
        <authorList>
            <person name="Fischer M.G."/>
            <person name="Hackl T."/>
            <person name="Roman M."/>
        </authorList>
    </citation>
    <scope>NUCLEOTIDE SEQUENCE [LARGE SCALE GENOMIC DNA]</scope>
    <source>
        <strain evidence="1 2">E4-10P</strain>
    </source>
</reference>
<sequence>MQGASFDDVQIRADFDAANCAGVERTGTDAFTIRPKADCEGGPNPTTYRTWFHFAVAVRLPPAAAAPPKASGSTFSAGRTLSFTIAPYNRQPGLFRAGHRPSVIGGSGTPRASRQWRRLRTPAVLSSDEGEGPDGKKEWRLGFSLTWPAFAAGDGRAVDGSDDLWSEYCVAQCRRLCAWC</sequence>
<accession>A0A5A8DY64</accession>
<organism evidence="1 2">
    <name type="scientific">Cafeteria roenbergensis</name>
    <name type="common">Marine flagellate</name>
    <dbReference type="NCBI Taxonomy" id="33653"/>
    <lineage>
        <taxon>Eukaryota</taxon>
        <taxon>Sar</taxon>
        <taxon>Stramenopiles</taxon>
        <taxon>Bigyra</taxon>
        <taxon>Opalozoa</taxon>
        <taxon>Bicosoecida</taxon>
        <taxon>Cafeteriaceae</taxon>
        <taxon>Cafeteria</taxon>
    </lineage>
</organism>
<comment type="caution">
    <text evidence="1">The sequence shown here is derived from an EMBL/GenBank/DDBJ whole genome shotgun (WGS) entry which is preliminary data.</text>
</comment>
<dbReference type="Proteomes" id="UP000322899">
    <property type="component" value="Unassembled WGS sequence"/>
</dbReference>
<protein>
    <submittedName>
        <fullName evidence="1">Uncharacterized protein</fullName>
    </submittedName>
</protein>
<dbReference type="EMBL" id="VLTO01000069">
    <property type="protein sequence ID" value="KAA0169507.1"/>
    <property type="molecule type" value="Genomic_DNA"/>
</dbReference>
<evidence type="ECO:0000313" key="1">
    <source>
        <dbReference type="EMBL" id="KAA0169507.1"/>
    </source>
</evidence>
<gene>
    <name evidence="1" type="ORF">FNF27_06932</name>
</gene>
<dbReference type="AlphaFoldDB" id="A0A5A8DY64"/>
<proteinExistence type="predicted"/>
<name>A0A5A8DY64_CAFRO</name>
<evidence type="ECO:0000313" key="2">
    <source>
        <dbReference type="Proteomes" id="UP000322899"/>
    </source>
</evidence>